<dbReference type="InterPro" id="IPR046341">
    <property type="entry name" value="SET_dom_sf"/>
</dbReference>
<dbReference type="InterPro" id="IPR003616">
    <property type="entry name" value="Post-SET_dom"/>
</dbReference>
<dbReference type="SMART" id="SM00541">
    <property type="entry name" value="FYRN"/>
    <property type="match status" value="1"/>
</dbReference>
<dbReference type="PANTHER" id="PTHR45888:SF6">
    <property type="entry name" value="HL01030P-RELATED"/>
    <property type="match status" value="1"/>
</dbReference>
<keyword evidence="7" id="KW-0677">Repeat</keyword>
<dbReference type="PANTHER" id="PTHR45888">
    <property type="entry name" value="HL01030P-RELATED"/>
    <property type="match status" value="1"/>
</dbReference>
<feature type="coiled-coil region" evidence="14">
    <location>
        <begin position="277"/>
        <end position="343"/>
    </location>
</feature>
<keyword evidence="20" id="KW-1185">Reference proteome</keyword>
<evidence type="ECO:0000259" key="17">
    <source>
        <dbReference type="PROSITE" id="PS50868"/>
    </source>
</evidence>
<dbReference type="SMART" id="SM00542">
    <property type="entry name" value="FYRC"/>
    <property type="match status" value="1"/>
</dbReference>
<dbReference type="Proteomes" id="UP000078046">
    <property type="component" value="Unassembled WGS sequence"/>
</dbReference>
<organism evidence="19 20">
    <name type="scientific">Intoshia linei</name>
    <dbReference type="NCBI Taxonomy" id="1819745"/>
    <lineage>
        <taxon>Eukaryota</taxon>
        <taxon>Metazoa</taxon>
        <taxon>Spiralia</taxon>
        <taxon>Lophotrochozoa</taxon>
        <taxon>Mesozoa</taxon>
        <taxon>Orthonectida</taxon>
        <taxon>Rhopaluridae</taxon>
        <taxon>Intoshia</taxon>
    </lineage>
</organism>
<dbReference type="EMBL" id="LWCA01000329">
    <property type="protein sequence ID" value="OAF69138.1"/>
    <property type="molecule type" value="Genomic_DNA"/>
</dbReference>
<sequence>MMNDNNNFCINKQTAKIQTSQTPDSAKLQNSGNDPIDTILESMISSKDIYLTPLDQDNSSGGPVESDFLNTMEIPNFSNYLEEDVDNNIDETSIEKMHIQKRENYINNSPVYVNDRGMPIQHQYSNIDNISRSNDNDATIQFITEGAKINFEEDKMKSDMFLNPVTSNALLSDHLKGLYGNSKYVESCIPEKIIDNSNNDWNNSYSNNSQNHNHVQRNEFSKNAINAGKYKIDKDKIRQNLSKLTGKKNTPAMSSNSVCPSLDDIATPDELSIINDIRQLENELSLRRRAKKSLMTKQRHLKKSGTVPSISDANQVVEMTDSINDLMKQYEHLRKQNKSLIMKYNIKKGSLRSVLPVTKRKSSKSPNLDKNKNKNIENTPTDSNIYKRLDYTQIKTPYTENDIMPVSYSHVNMSSNGNGNNIHVAYGNQNYMQVCEGNEYMENEKFGRNHEPSKMTKPKQFSGNINYVYQQQPKYNQSYVHESNGTNMQPYNCVKYEENQANYQQIVKPFGLEQNFDNSSVVINSNYDDSSSINSMIGNITKNSSRLQNSLKFGEKLTHYPEQDSRSEIIKIQGPSKSNQKLRNVPNKNRSIKKKGSDVSEKSNQAIKQLLNSTVEQKYSVQDSGVQPNSKIPKLDNYNAKYSNYQQTVSANRKQPVNNNDNVHLRRSLSSAPLPIRNDLHCKKNVLLNNQKVFIQQVIIQPKCRRTTYNNDATGTVSQQGNFGWFWTGLVTYNDRYNCVKIENQPIKNVNSIDPQKTGHKNAAAMAAVDVNNFVSMISKMGHISDLNPYNNEELKAKSVTSYASLKTRPTPFIDNTQLHLHINQLASQNTPYFLKSFCDILGLIIPMHYFAKYHICYDISHTERLYVVNIFECSATKNQFCRQCDVLLVEASIKKNLSDLCMKNLCNINDNNVGVANTMYVCFCSSKCYHAFEMSLNSKKIEFIVNDEFQNSDKKLNFIKHEIPVDSEYKYDEQYSKPHYFKITTTRQFLSENFKPKILKSHYIQNDSFNTLKPCSDIIDSRKCLFCLKVGDGNFRTEGRLINVNADKFVHINCAFWSQITKKSIPKIYNNLPKSRDSPSMKIDVEIDRLVDRYCNECTLNYAGIYCAKLQCYKNFHIKCAKNSKGRFYGNGEFFCSEHENPDITTKSISNIGIFERAIANRDEHVQFASVFQQNNAKMAARIGSVVYHKIGVLSYEQILSQKFNNDEYIYPVGFNTSRYFWSFRRPFKKAKYINLIDIVDDEPVFHVSVHEPQLEIINFKSKTPDIWFKIFEYINESRKNSKLLKINCKHLSGHTMFGLTNSAVYRVIESLPGVDNLNNYKFRYGHFPSVTSIVTINPSGCARCEPGIRSQFFRRSQPISRSSILRATPRTYNKQAEAESNQLNSPFYLNDGDFAFDMLLLASSKVKKYRDLKLGWRSNVYLRRSKIQGLGLYAAVDLEKFTMIIEYVGEVIRNEVTEKREQIYEKQNRGIYMFRVDDDSVVDATMCGGPSRYINHSCEPNCSAEIIQIEKDRKIIIISKRAIAMHEELTYDYQFDVEEVKHKIPCGCRSTRCKKWLN</sequence>
<dbReference type="Pfam" id="PF05964">
    <property type="entry name" value="FYRN"/>
    <property type="match status" value="1"/>
</dbReference>
<feature type="compositionally biased region" description="Polar residues" evidence="15">
    <location>
        <begin position="575"/>
        <end position="589"/>
    </location>
</feature>
<keyword evidence="12" id="KW-0804">Transcription</keyword>
<evidence type="ECO:0000256" key="3">
    <source>
        <dbReference type="ARBA" id="ARBA00022603"/>
    </source>
</evidence>
<evidence type="ECO:0000256" key="4">
    <source>
        <dbReference type="ARBA" id="ARBA00022679"/>
    </source>
</evidence>
<evidence type="ECO:0000256" key="12">
    <source>
        <dbReference type="ARBA" id="ARBA00023163"/>
    </source>
</evidence>
<evidence type="ECO:0000313" key="20">
    <source>
        <dbReference type="Proteomes" id="UP000078046"/>
    </source>
</evidence>
<dbReference type="InterPro" id="IPR001214">
    <property type="entry name" value="SET_dom"/>
</dbReference>
<keyword evidence="4 19" id="KW-0808">Transferase</keyword>
<evidence type="ECO:0000259" key="16">
    <source>
        <dbReference type="PROSITE" id="PS50280"/>
    </source>
</evidence>
<evidence type="ECO:0000256" key="10">
    <source>
        <dbReference type="ARBA" id="ARBA00022853"/>
    </source>
</evidence>
<evidence type="ECO:0000256" key="13">
    <source>
        <dbReference type="ARBA" id="ARBA00023242"/>
    </source>
</evidence>
<evidence type="ECO:0000256" key="15">
    <source>
        <dbReference type="SAM" id="MobiDB-lite"/>
    </source>
</evidence>
<gene>
    <name evidence="19" type="ORF">A3Q56_03123</name>
</gene>
<feature type="region of interest" description="Disordered" evidence="15">
    <location>
        <begin position="562"/>
        <end position="604"/>
    </location>
</feature>
<dbReference type="GO" id="GO:0045944">
    <property type="term" value="P:positive regulation of transcription by RNA polymerase II"/>
    <property type="evidence" value="ECO:0007669"/>
    <property type="project" value="TreeGrafter"/>
</dbReference>
<name>A0A177B4D3_9BILA</name>
<reference evidence="19 20" key="1">
    <citation type="submission" date="2016-04" db="EMBL/GenBank/DDBJ databases">
        <title>The genome of Intoshia linei affirms orthonectids as highly simplified spiralians.</title>
        <authorList>
            <person name="Mikhailov K.V."/>
            <person name="Slusarev G.S."/>
            <person name="Nikitin M.A."/>
            <person name="Logacheva M.D."/>
            <person name="Penin A."/>
            <person name="Aleoshin V."/>
            <person name="Panchin Y.V."/>
        </authorList>
    </citation>
    <scope>NUCLEOTIDE SEQUENCE [LARGE SCALE GENOMIC DNA]</scope>
    <source>
        <strain evidence="19">Intl2013</strain>
        <tissue evidence="19">Whole animal</tissue>
    </source>
</reference>
<keyword evidence="5" id="KW-0949">S-adenosyl-L-methionine</keyword>
<feature type="region of interest" description="Disordered" evidence="15">
    <location>
        <begin position="357"/>
        <end position="382"/>
    </location>
</feature>
<dbReference type="GO" id="GO:0032259">
    <property type="term" value="P:methylation"/>
    <property type="evidence" value="ECO:0007669"/>
    <property type="project" value="UniProtKB-KW"/>
</dbReference>
<keyword evidence="6" id="KW-0479">Metal-binding</keyword>
<dbReference type="PROSITE" id="PS50280">
    <property type="entry name" value="SET"/>
    <property type="match status" value="1"/>
</dbReference>
<dbReference type="Gene3D" id="3.30.160.360">
    <property type="match status" value="1"/>
</dbReference>
<keyword evidence="8" id="KW-0863">Zinc-finger</keyword>
<proteinExistence type="predicted"/>
<keyword evidence="13" id="KW-0539">Nucleus</keyword>
<evidence type="ECO:0000313" key="19">
    <source>
        <dbReference type="EMBL" id="OAF69138.1"/>
    </source>
</evidence>
<dbReference type="GO" id="GO:0003713">
    <property type="term" value="F:transcription coactivator activity"/>
    <property type="evidence" value="ECO:0007669"/>
    <property type="project" value="TreeGrafter"/>
</dbReference>
<dbReference type="PROSITE" id="PS51805">
    <property type="entry name" value="EPHD"/>
    <property type="match status" value="1"/>
</dbReference>
<keyword evidence="9" id="KW-0862">Zinc</keyword>
<feature type="domain" description="Post-SET" evidence="17">
    <location>
        <begin position="1544"/>
        <end position="1560"/>
    </location>
</feature>
<keyword evidence="11" id="KW-0805">Transcription regulation</keyword>
<evidence type="ECO:0000256" key="9">
    <source>
        <dbReference type="ARBA" id="ARBA00022833"/>
    </source>
</evidence>
<evidence type="ECO:0000256" key="5">
    <source>
        <dbReference type="ARBA" id="ARBA00022691"/>
    </source>
</evidence>
<dbReference type="SMART" id="SM00317">
    <property type="entry name" value="SET"/>
    <property type="match status" value="1"/>
</dbReference>
<accession>A0A177B4D3</accession>
<evidence type="ECO:0000256" key="11">
    <source>
        <dbReference type="ARBA" id="ARBA00023015"/>
    </source>
</evidence>
<keyword evidence="14" id="KW-0175">Coiled coil</keyword>
<dbReference type="Pfam" id="PF05965">
    <property type="entry name" value="FYRC"/>
    <property type="match status" value="1"/>
</dbReference>
<dbReference type="SUPFAM" id="SSF82199">
    <property type="entry name" value="SET domain"/>
    <property type="match status" value="1"/>
</dbReference>
<evidence type="ECO:0000256" key="7">
    <source>
        <dbReference type="ARBA" id="ARBA00022737"/>
    </source>
</evidence>
<dbReference type="Gene3D" id="3.30.40.10">
    <property type="entry name" value="Zinc/RING finger domain, C3HC4 (zinc finger)"/>
    <property type="match status" value="1"/>
</dbReference>
<dbReference type="OrthoDB" id="308383at2759"/>
<comment type="caution">
    <text evidence="19">The sequence shown here is derived from an EMBL/GenBank/DDBJ whole genome shotgun (WGS) entry which is preliminary data.</text>
</comment>
<dbReference type="PROSITE" id="PS51542">
    <property type="entry name" value="FYRN"/>
    <property type="match status" value="1"/>
</dbReference>
<evidence type="ECO:0000256" key="8">
    <source>
        <dbReference type="ARBA" id="ARBA00022771"/>
    </source>
</evidence>
<dbReference type="PROSITE" id="PS50868">
    <property type="entry name" value="POST_SET"/>
    <property type="match status" value="1"/>
</dbReference>
<dbReference type="Pfam" id="PF00856">
    <property type="entry name" value="SET"/>
    <property type="match status" value="1"/>
</dbReference>
<keyword evidence="3 19" id="KW-0489">Methyltransferase</keyword>
<dbReference type="Gene3D" id="2.170.270.10">
    <property type="entry name" value="SET domain"/>
    <property type="match status" value="1"/>
</dbReference>
<evidence type="ECO:0000259" key="18">
    <source>
        <dbReference type="PROSITE" id="PS51805"/>
    </source>
</evidence>
<dbReference type="InterPro" id="IPR003889">
    <property type="entry name" value="FYrich_C"/>
</dbReference>
<evidence type="ECO:0000256" key="14">
    <source>
        <dbReference type="SAM" id="Coils"/>
    </source>
</evidence>
<dbReference type="PROSITE" id="PS51543">
    <property type="entry name" value="FYRC"/>
    <property type="match status" value="1"/>
</dbReference>
<evidence type="ECO:0000256" key="1">
    <source>
        <dbReference type="ARBA" id="ARBA00004123"/>
    </source>
</evidence>
<dbReference type="GO" id="GO:0044666">
    <property type="term" value="C:MLL3/4 complex"/>
    <property type="evidence" value="ECO:0007669"/>
    <property type="project" value="TreeGrafter"/>
</dbReference>
<feature type="domain" description="PHD-type" evidence="18">
    <location>
        <begin position="1022"/>
        <end position="1141"/>
    </location>
</feature>
<dbReference type="InterPro" id="IPR034732">
    <property type="entry name" value="EPHD"/>
</dbReference>
<keyword evidence="2" id="KW-0597">Phosphoprotein</keyword>
<comment type="subcellular location">
    <subcellularLocation>
        <location evidence="1">Nucleus</location>
    </subcellularLocation>
</comment>
<dbReference type="InterPro" id="IPR013083">
    <property type="entry name" value="Znf_RING/FYVE/PHD"/>
</dbReference>
<dbReference type="GO" id="GO:0008270">
    <property type="term" value="F:zinc ion binding"/>
    <property type="evidence" value="ECO:0007669"/>
    <property type="project" value="UniProtKB-KW"/>
</dbReference>
<keyword evidence="10" id="KW-0156">Chromatin regulator</keyword>
<dbReference type="GO" id="GO:0042800">
    <property type="term" value="F:histone H3K4 methyltransferase activity"/>
    <property type="evidence" value="ECO:0007669"/>
    <property type="project" value="TreeGrafter"/>
</dbReference>
<evidence type="ECO:0000256" key="6">
    <source>
        <dbReference type="ARBA" id="ARBA00022723"/>
    </source>
</evidence>
<dbReference type="InterPro" id="IPR003888">
    <property type="entry name" value="FYrich_N"/>
</dbReference>
<evidence type="ECO:0000256" key="2">
    <source>
        <dbReference type="ARBA" id="ARBA00022553"/>
    </source>
</evidence>
<protein>
    <submittedName>
        <fullName evidence="19">Putative histone-lysine N-methyltransferase set-23</fullName>
    </submittedName>
</protein>
<feature type="domain" description="SET" evidence="16">
    <location>
        <begin position="1420"/>
        <end position="1536"/>
    </location>
</feature>